<keyword evidence="4" id="KW-1185">Reference proteome</keyword>
<gene>
    <name evidence="3" type="ORF">EIN_370320</name>
</gene>
<evidence type="ECO:0000313" key="4">
    <source>
        <dbReference type="Proteomes" id="UP000014680"/>
    </source>
</evidence>
<dbReference type="KEGG" id="eiv:EIN_370320"/>
<name>A0A0A1UBV5_ENTIV</name>
<dbReference type="Proteomes" id="UP000014680">
    <property type="component" value="Unassembled WGS sequence"/>
</dbReference>
<evidence type="ECO:0000259" key="2">
    <source>
        <dbReference type="PROSITE" id="PS51840"/>
    </source>
</evidence>
<dbReference type="GeneID" id="14891781"/>
<dbReference type="PROSITE" id="PS51840">
    <property type="entry name" value="C2_NT"/>
    <property type="match status" value="1"/>
</dbReference>
<dbReference type="RefSeq" id="XP_004259451.1">
    <property type="nucleotide sequence ID" value="XM_004259403.1"/>
</dbReference>
<dbReference type="Pfam" id="PF10358">
    <property type="entry name" value="NT-C2"/>
    <property type="match status" value="1"/>
</dbReference>
<dbReference type="OMA" id="CANINSR"/>
<dbReference type="EMBL" id="KB206332">
    <property type="protein sequence ID" value="ELP92680.1"/>
    <property type="molecule type" value="Genomic_DNA"/>
</dbReference>
<dbReference type="OrthoDB" id="26052at2759"/>
<reference evidence="3 4" key="1">
    <citation type="submission" date="2012-10" db="EMBL/GenBank/DDBJ databases">
        <authorList>
            <person name="Zafar N."/>
            <person name="Inman J."/>
            <person name="Hall N."/>
            <person name="Lorenzi H."/>
            <person name="Caler E."/>
        </authorList>
    </citation>
    <scope>NUCLEOTIDE SEQUENCE [LARGE SCALE GENOMIC DNA]</scope>
    <source>
        <strain evidence="3 4">IP1</strain>
    </source>
</reference>
<sequence>MFSRKRNTKVFTFTVEIREITGLDKVNNRVVFMKWWRGSKKKSGTLKMVLVNEGCANINSRFVFDTRLLQNGDSFKKKELILSLVASQCKIAKEEVIARVRINLAEYCRFEEKLFKCNFDDGPLRYSEAIISIFCAEKNSSVSSPYSIVVSEGASAAIEKRIGTSHVSMQSETSQETSFREDTNSIGELMRRLDDLKDQFEANEKALDELDQQITTLKVEKDELEKEGPSVTNSEFQSQADYLFLIDGVMLNNDMSFDGNNSTMSNIICSHIENDELFIEPDLHVLARLFEIINGIIHLSGGCPKRLCFWLSTVLRVYAWTCMSKTRLTMDQTIFDKFRAIMEKCVSGILTALTDFSNAKTTLFEDLFFNVKSKNKSEAVLNPVTTVLKCMKEMKVDELFVKEYVNLFFSFLDKQLFVYLLRTCPKITQDMVMNVVIKMEETNRLILGSNDMKRFEYVSKVVKIIPLNIDSFQPAELFAQGNPLILPHSMVDLVKKIYPQPKKATMTKLVAALPPVRKVTVVDPYAQVSLGTAIFQNFIFKQN</sequence>
<protein>
    <recommendedName>
        <fullName evidence="2">C2 NT-type domain-containing protein</fullName>
    </recommendedName>
</protein>
<dbReference type="VEuPathDB" id="AmoebaDB:EIN_370320"/>
<organism evidence="3 4">
    <name type="scientific">Entamoeba invadens IP1</name>
    <dbReference type="NCBI Taxonomy" id="370355"/>
    <lineage>
        <taxon>Eukaryota</taxon>
        <taxon>Amoebozoa</taxon>
        <taxon>Evosea</taxon>
        <taxon>Archamoebae</taxon>
        <taxon>Mastigamoebida</taxon>
        <taxon>Entamoebidae</taxon>
        <taxon>Entamoeba</taxon>
    </lineage>
</organism>
<dbReference type="InterPro" id="IPR019448">
    <property type="entry name" value="NT-C2"/>
</dbReference>
<evidence type="ECO:0000256" key="1">
    <source>
        <dbReference type="SAM" id="Coils"/>
    </source>
</evidence>
<proteinExistence type="predicted"/>
<feature type="domain" description="C2 NT-type" evidence="2">
    <location>
        <begin position="1"/>
        <end position="137"/>
    </location>
</feature>
<accession>A0A0A1UBV5</accession>
<evidence type="ECO:0000313" key="3">
    <source>
        <dbReference type="EMBL" id="ELP92680.1"/>
    </source>
</evidence>
<feature type="coiled-coil region" evidence="1">
    <location>
        <begin position="186"/>
        <end position="227"/>
    </location>
</feature>
<keyword evidence="1" id="KW-0175">Coiled coil</keyword>
<dbReference type="AlphaFoldDB" id="A0A0A1UBV5"/>